<dbReference type="RefSeq" id="WP_130233817.1">
    <property type="nucleotide sequence ID" value="NZ_BMEF01000020.1"/>
</dbReference>
<dbReference type="AlphaFoldDB" id="A0A5C2H7W3"/>
<dbReference type="OrthoDB" id="9831503at2"/>
<dbReference type="KEGG" id="apai:APAC_1822"/>
<name>A0A5C2H7W3_9BACT</name>
<accession>A0A5C2H7W3</accession>
<keyword evidence="2" id="KW-1185">Reference proteome</keyword>
<sequence length="121" mass="13030">MSNLDQLNKVANGLKGKSGCFLIGKIEGVDFTAAGKMENGQTYGSSVKLKFANQISSVKSVNGIDVPTTKYVSQTIKIPVTDAELVSKVQEFNSKIGKEVIIELELSDNSSFKTNNIQEIA</sequence>
<reference evidence="1 2" key="2">
    <citation type="submission" date="2019-09" db="EMBL/GenBank/DDBJ databases">
        <title>Complete genome sequencing of four Arcobacter species reveals a diverse suite of mobile elements.</title>
        <authorList>
            <person name="Miller W.G."/>
            <person name="Yee E."/>
            <person name="Bono J.L."/>
        </authorList>
    </citation>
    <scope>NUCLEOTIDE SEQUENCE [LARGE SCALE GENOMIC DNA]</scope>
    <source>
        <strain evidence="1 2">LMG 26638</strain>
    </source>
</reference>
<protein>
    <submittedName>
        <fullName evidence="1">Uncharacterized protein</fullName>
    </submittedName>
</protein>
<reference evidence="2" key="1">
    <citation type="submission" date="2019-09" db="EMBL/GenBank/DDBJ databases">
        <title>Complete genome sequencing of four Arcobacter species reveals a diverse suite of mobile elements.</title>
        <authorList>
            <person name="On S.L.W."/>
            <person name="Miller W.G."/>
            <person name="Biggs P."/>
            <person name="Cornelius A."/>
            <person name="Vandamme P."/>
        </authorList>
    </citation>
    <scope>NUCLEOTIDE SEQUENCE [LARGE SCALE GENOMIC DNA]</scope>
    <source>
        <strain evidence="2">LMG 26638</strain>
    </source>
</reference>
<evidence type="ECO:0000313" key="1">
    <source>
        <dbReference type="EMBL" id="QEP34903.1"/>
    </source>
</evidence>
<proteinExistence type="predicted"/>
<gene>
    <name evidence="1" type="ORF">APAC_1822</name>
</gene>
<dbReference type="EMBL" id="CP035928">
    <property type="protein sequence ID" value="QEP34903.1"/>
    <property type="molecule type" value="Genomic_DNA"/>
</dbReference>
<reference evidence="1 2" key="3">
    <citation type="submission" date="2019-09" db="EMBL/GenBank/DDBJ databases">
        <title>Taxonomic note: a critical rebuttal of the proposed division of the genus Arcobacter into six genera, emended descriptions of Arcobacter anaerophilus and the genus Arcobacter, and an assessment of genus-level boundaries for Epsilonproteobacteria using in silico genomic comparator tools.</title>
        <authorList>
            <person name="On S.L.W."/>
            <person name="Miller W.G."/>
            <person name="Biggs P."/>
            <person name="Cornelius A."/>
            <person name="Vandamme P."/>
        </authorList>
    </citation>
    <scope>NUCLEOTIDE SEQUENCE [LARGE SCALE GENOMIC DNA]</scope>
    <source>
        <strain evidence="1 2">LMG 26638</strain>
    </source>
</reference>
<organism evidence="1 2">
    <name type="scientific">Malaciobacter pacificus</name>
    <dbReference type="NCBI Taxonomy" id="1080223"/>
    <lineage>
        <taxon>Bacteria</taxon>
        <taxon>Pseudomonadati</taxon>
        <taxon>Campylobacterota</taxon>
        <taxon>Epsilonproteobacteria</taxon>
        <taxon>Campylobacterales</taxon>
        <taxon>Arcobacteraceae</taxon>
        <taxon>Malaciobacter</taxon>
    </lineage>
</organism>
<dbReference type="Proteomes" id="UP000322726">
    <property type="component" value="Chromosome"/>
</dbReference>
<evidence type="ECO:0000313" key="2">
    <source>
        <dbReference type="Proteomes" id="UP000322726"/>
    </source>
</evidence>